<evidence type="ECO:0000259" key="1">
    <source>
        <dbReference type="Pfam" id="PF04765"/>
    </source>
</evidence>
<protein>
    <recommendedName>
        <fullName evidence="1">TOD1/MUCI70 glycosyltransferase-like domain-containing protein</fullName>
    </recommendedName>
</protein>
<organism evidence="2 3">
    <name type="scientific">Methylomonas lenta</name>
    <dbReference type="NCBI Taxonomy" id="980561"/>
    <lineage>
        <taxon>Bacteria</taxon>
        <taxon>Pseudomonadati</taxon>
        <taxon>Pseudomonadota</taxon>
        <taxon>Gammaproteobacteria</taxon>
        <taxon>Methylococcales</taxon>
        <taxon>Methylococcaceae</taxon>
        <taxon>Methylomonas</taxon>
    </lineage>
</organism>
<dbReference type="STRING" id="980561.A1359_02530"/>
<name>A0A177NSS4_9GAMM</name>
<dbReference type="RefSeq" id="WP_066976927.1">
    <property type="nucleotide sequence ID" value="NZ_LUUI01000022.1"/>
</dbReference>
<proteinExistence type="predicted"/>
<dbReference type="Proteomes" id="UP000078476">
    <property type="component" value="Unassembled WGS sequence"/>
</dbReference>
<reference evidence="2 3" key="1">
    <citation type="submission" date="2016-03" db="EMBL/GenBank/DDBJ databases">
        <authorList>
            <person name="Ploux O."/>
        </authorList>
    </citation>
    <scope>NUCLEOTIDE SEQUENCE [LARGE SCALE GENOMIC DNA]</scope>
    <source>
        <strain evidence="2 3">R-45370</strain>
    </source>
</reference>
<keyword evidence="3" id="KW-1185">Reference proteome</keyword>
<dbReference type="Pfam" id="PF04765">
    <property type="entry name" value="TOD1_MUCI70"/>
    <property type="match status" value="1"/>
</dbReference>
<accession>A0A177NSS4</accession>
<evidence type="ECO:0000313" key="3">
    <source>
        <dbReference type="Proteomes" id="UP000078476"/>
    </source>
</evidence>
<feature type="domain" description="TOD1/MUCI70 glycosyltransferase-like" evidence="1">
    <location>
        <begin position="58"/>
        <end position="209"/>
    </location>
</feature>
<comment type="caution">
    <text evidence="2">The sequence shown here is derived from an EMBL/GenBank/DDBJ whole genome shotgun (WGS) entry which is preliminary data.</text>
</comment>
<dbReference type="EMBL" id="LUUI01000022">
    <property type="protein sequence ID" value="OAI21045.1"/>
    <property type="molecule type" value="Genomic_DNA"/>
</dbReference>
<sequence length="472" mass="53980">MSLEIPNKPRERLVVYTVLLGSKEALGSPLSDLLDESDSDIDIDFICFTDNKDLQSDTWSFIYIEDKNLPPEKLSRRPKTLPHLYLAEWSYSLYIDNIVTFKRLPNSSDLSTTHPYLFKAYRHAYRNNLQQEADVIAMLGYDDIDTIHKQLKYYAELMPLESISPFHTCTVIFRNHNHSMVQQHGQLWWEQFLCYSKRDQMSFDFAIKRSGCMVEPLPGLKHDNNLIHNPLNTGKGRVKANFDDVKYGWLHRHIPEAKSNPKAHFLTSQPTQSSIYDKKPRILEYICRRSFSSLGQTVAPRRSIADTLGDQLSKMRGTNGNTLLVHVKNESDPLAFLPEEFSPAANSIAQFLPQHSSHTLEVSVETLKNGHIFSNLEHLYNVTILLGVPPENIRMAFQAFVPSWHPGKGICAILTSGSNELEQVESIRKRIADHFAVNCDVSVNQSLHDNLSCPIPNSLIFFEWSAKMHSIR</sequence>
<dbReference type="OrthoDB" id="396512at2"/>
<gene>
    <name evidence="2" type="ORF">A1359_02530</name>
</gene>
<dbReference type="InterPro" id="IPR048354">
    <property type="entry name" value="TOD1_MUCI70_glycTrfase_dom"/>
</dbReference>
<evidence type="ECO:0000313" key="2">
    <source>
        <dbReference type="EMBL" id="OAI21045.1"/>
    </source>
</evidence>
<dbReference type="AlphaFoldDB" id="A0A177NSS4"/>